<dbReference type="OrthoDB" id="1731870at2759"/>
<reference evidence="2 3" key="1">
    <citation type="submission" date="2019-09" db="EMBL/GenBank/DDBJ databases">
        <title>A chromosome-level genome assembly of the Chinese tupelo Nyssa sinensis.</title>
        <authorList>
            <person name="Yang X."/>
            <person name="Kang M."/>
            <person name="Yang Y."/>
            <person name="Xiong H."/>
            <person name="Wang M."/>
            <person name="Zhang Z."/>
            <person name="Wang Z."/>
            <person name="Wu H."/>
            <person name="Ma T."/>
            <person name="Liu J."/>
            <person name="Xi Z."/>
        </authorList>
    </citation>
    <scope>NUCLEOTIDE SEQUENCE [LARGE SCALE GENOMIC DNA]</scope>
    <source>
        <strain evidence="2">J267</strain>
        <tissue evidence="2">Leaf</tissue>
    </source>
</reference>
<name>A0A5J5C3I3_9ASTE</name>
<protein>
    <recommendedName>
        <fullName evidence="1">KHA domain-containing protein</fullName>
    </recommendedName>
</protein>
<dbReference type="AlphaFoldDB" id="A0A5J5C3I3"/>
<dbReference type="InterPro" id="IPR021789">
    <property type="entry name" value="KHA_dom"/>
</dbReference>
<dbReference type="PROSITE" id="PS51490">
    <property type="entry name" value="KHA"/>
    <property type="match status" value="1"/>
</dbReference>
<feature type="domain" description="KHA" evidence="1">
    <location>
        <begin position="11"/>
        <end position="91"/>
    </location>
</feature>
<organism evidence="2 3">
    <name type="scientific">Nyssa sinensis</name>
    <dbReference type="NCBI Taxonomy" id="561372"/>
    <lineage>
        <taxon>Eukaryota</taxon>
        <taxon>Viridiplantae</taxon>
        <taxon>Streptophyta</taxon>
        <taxon>Embryophyta</taxon>
        <taxon>Tracheophyta</taxon>
        <taxon>Spermatophyta</taxon>
        <taxon>Magnoliopsida</taxon>
        <taxon>eudicotyledons</taxon>
        <taxon>Gunneridae</taxon>
        <taxon>Pentapetalae</taxon>
        <taxon>asterids</taxon>
        <taxon>Cornales</taxon>
        <taxon>Nyssaceae</taxon>
        <taxon>Nyssa</taxon>
    </lineage>
</organism>
<evidence type="ECO:0000259" key="1">
    <source>
        <dbReference type="PROSITE" id="PS51490"/>
    </source>
</evidence>
<dbReference type="Pfam" id="PF11834">
    <property type="entry name" value="KHA"/>
    <property type="match status" value="1"/>
</dbReference>
<gene>
    <name evidence="2" type="ORF">F0562_000156</name>
</gene>
<keyword evidence="3" id="KW-1185">Reference proteome</keyword>
<sequence>MSFQDRDYPSRVTVSCPKKGDVGGKLVLLPQTFEELLEIGAKRYGFLPAKVLSEDGAEIDAIELIRDGDHIKFLIWPPIVSCPPIVVRFIWIQSPFQQSMQQQVIASKCCEAETEVNRPEGDCSLLWSHLQHRL</sequence>
<evidence type="ECO:0000313" key="3">
    <source>
        <dbReference type="Proteomes" id="UP000325577"/>
    </source>
</evidence>
<dbReference type="Proteomes" id="UP000325577">
    <property type="component" value="Linkage Group LG0"/>
</dbReference>
<proteinExistence type="predicted"/>
<accession>A0A5J5C3I3</accession>
<evidence type="ECO:0000313" key="2">
    <source>
        <dbReference type="EMBL" id="KAA8548472.1"/>
    </source>
</evidence>
<dbReference type="EMBL" id="CM018031">
    <property type="protein sequence ID" value="KAA8548472.1"/>
    <property type="molecule type" value="Genomic_DNA"/>
</dbReference>